<feature type="compositionally biased region" description="Basic residues" evidence="3">
    <location>
        <begin position="395"/>
        <end position="409"/>
    </location>
</feature>
<dbReference type="PROSITE" id="PS51294">
    <property type="entry name" value="HTH_MYB"/>
    <property type="match status" value="1"/>
</dbReference>
<dbReference type="SUPFAM" id="SSF46689">
    <property type="entry name" value="Homeodomain-like"/>
    <property type="match status" value="1"/>
</dbReference>
<evidence type="ECO:0000313" key="9">
    <source>
        <dbReference type="Proteomes" id="UP000002051"/>
    </source>
</evidence>
<feature type="domain" description="HTH myb-type" evidence="5">
    <location>
        <begin position="564"/>
        <end position="620"/>
    </location>
</feature>
<dbReference type="EMBL" id="PSQE01000003">
    <property type="protein sequence ID" value="RHN67873.1"/>
    <property type="molecule type" value="Genomic_DNA"/>
</dbReference>
<proteinExistence type="predicted"/>
<keyword evidence="6" id="KW-0238">DNA-binding</keyword>
<dbReference type="PROSITE" id="PS50090">
    <property type="entry name" value="MYB_LIKE"/>
    <property type="match status" value="1"/>
</dbReference>
<dbReference type="EMBL" id="CM001219">
    <property type="protein sequence ID" value="KEH34478.1"/>
    <property type="molecule type" value="Genomic_DNA"/>
</dbReference>
<feature type="compositionally biased region" description="Basic and acidic residues" evidence="3">
    <location>
        <begin position="249"/>
        <end position="261"/>
    </location>
</feature>
<feature type="compositionally biased region" description="Polar residues" evidence="3">
    <location>
        <begin position="516"/>
        <end position="533"/>
    </location>
</feature>
<dbReference type="PANTHER" id="PTHR46993">
    <property type="entry name" value="MYB TRANSCRIPTION FACTOR"/>
    <property type="match status" value="1"/>
</dbReference>
<dbReference type="GO" id="GO:0003677">
    <property type="term" value="F:DNA binding"/>
    <property type="evidence" value="ECO:0007669"/>
    <property type="project" value="UniProtKB-KW"/>
</dbReference>
<dbReference type="EnsemblPlants" id="KEH34478">
    <property type="protein sequence ID" value="KEH34478"/>
    <property type="gene ID" value="MTR_3g467090"/>
</dbReference>
<evidence type="ECO:0000259" key="4">
    <source>
        <dbReference type="PROSITE" id="PS50090"/>
    </source>
</evidence>
<dbReference type="STRING" id="3880.A0A072UZD4"/>
<dbReference type="OrthoDB" id="608866at2759"/>
<dbReference type="Gramene" id="rna16118">
    <property type="protein sequence ID" value="RHN67873.1"/>
    <property type="gene ID" value="gene16118"/>
</dbReference>
<reference evidence="8" key="3">
    <citation type="submission" date="2015-04" db="UniProtKB">
        <authorList>
            <consortium name="EnsemblPlants"/>
        </authorList>
    </citation>
    <scope>IDENTIFICATION</scope>
    <source>
        <strain evidence="8">cv. Jemalong A17</strain>
    </source>
</reference>
<dbReference type="PANTHER" id="PTHR46993:SF6">
    <property type="entry name" value="MYB TRANSCRIPTION FACTOR"/>
    <property type="match status" value="1"/>
</dbReference>
<feature type="compositionally biased region" description="Basic and acidic residues" evidence="3">
    <location>
        <begin position="287"/>
        <end position="296"/>
    </location>
</feature>
<reference evidence="6 9" key="2">
    <citation type="journal article" date="2014" name="BMC Genomics">
        <title>An improved genome release (version Mt4.0) for the model legume Medicago truncatula.</title>
        <authorList>
            <person name="Tang H."/>
            <person name="Krishnakumar V."/>
            <person name="Bidwell S."/>
            <person name="Rosen B."/>
            <person name="Chan A."/>
            <person name="Zhou S."/>
            <person name="Gentzbittel L."/>
            <person name="Childs K.L."/>
            <person name="Yandell M."/>
            <person name="Gundlach H."/>
            <person name="Mayer K.F."/>
            <person name="Schwartz D.C."/>
            <person name="Town C.D."/>
        </authorList>
    </citation>
    <scope>GENOME REANNOTATION</scope>
    <source>
        <strain evidence="6">A17</strain>
        <strain evidence="8 9">cv. Jemalong A17</strain>
    </source>
</reference>
<comment type="subcellular location">
    <subcellularLocation>
        <location evidence="1">Nucleus</location>
    </subcellularLocation>
</comment>
<name>A0A072UZD4_MEDTR</name>
<dbReference type="AlphaFoldDB" id="A0A072UZD4"/>
<dbReference type="Pfam" id="PF00249">
    <property type="entry name" value="Myb_DNA-binding"/>
    <property type="match status" value="1"/>
</dbReference>
<dbReference type="CDD" id="cd11660">
    <property type="entry name" value="SANT_TRF"/>
    <property type="match status" value="1"/>
</dbReference>
<evidence type="ECO:0000256" key="1">
    <source>
        <dbReference type="ARBA" id="ARBA00004123"/>
    </source>
</evidence>
<dbReference type="Gene3D" id="1.10.10.60">
    <property type="entry name" value="Homeodomain-like"/>
    <property type="match status" value="1"/>
</dbReference>
<accession>A0A072UZD4</accession>
<dbReference type="InterPro" id="IPR009057">
    <property type="entry name" value="Homeodomain-like_sf"/>
</dbReference>
<keyword evidence="2" id="KW-0539">Nucleus</keyword>
<dbReference type="KEGG" id="mtr:25491076"/>
<feature type="region of interest" description="Disordered" evidence="3">
    <location>
        <begin position="470"/>
        <end position="492"/>
    </location>
</feature>
<organism evidence="6 9">
    <name type="scientific">Medicago truncatula</name>
    <name type="common">Barrel medic</name>
    <name type="synonym">Medicago tribuloides</name>
    <dbReference type="NCBI Taxonomy" id="3880"/>
    <lineage>
        <taxon>Eukaryota</taxon>
        <taxon>Viridiplantae</taxon>
        <taxon>Streptophyta</taxon>
        <taxon>Embryophyta</taxon>
        <taxon>Tracheophyta</taxon>
        <taxon>Spermatophyta</taxon>
        <taxon>Magnoliopsida</taxon>
        <taxon>eudicotyledons</taxon>
        <taxon>Gunneridae</taxon>
        <taxon>Pentapetalae</taxon>
        <taxon>rosids</taxon>
        <taxon>fabids</taxon>
        <taxon>Fabales</taxon>
        <taxon>Fabaceae</taxon>
        <taxon>Papilionoideae</taxon>
        <taxon>50 kb inversion clade</taxon>
        <taxon>NPAAA clade</taxon>
        <taxon>Hologalegina</taxon>
        <taxon>IRL clade</taxon>
        <taxon>Trifolieae</taxon>
        <taxon>Medicago</taxon>
    </lineage>
</organism>
<evidence type="ECO:0000313" key="8">
    <source>
        <dbReference type="EnsemblPlants" id="KEH34478"/>
    </source>
</evidence>
<dbReference type="InterPro" id="IPR001005">
    <property type="entry name" value="SANT/Myb"/>
</dbReference>
<dbReference type="Proteomes" id="UP000002051">
    <property type="component" value="Chromosome 3"/>
</dbReference>
<dbReference type="Proteomes" id="UP000265566">
    <property type="component" value="Chromosome 3"/>
</dbReference>
<reference evidence="6 9" key="1">
    <citation type="journal article" date="2011" name="Nature">
        <title>The Medicago genome provides insight into the evolution of rhizobial symbioses.</title>
        <authorList>
            <person name="Young N.D."/>
            <person name="Debelle F."/>
            <person name="Oldroyd G.E."/>
            <person name="Geurts R."/>
            <person name="Cannon S.B."/>
            <person name="Udvardi M.K."/>
            <person name="Benedito V.A."/>
            <person name="Mayer K.F."/>
            <person name="Gouzy J."/>
            <person name="Schoof H."/>
            <person name="Van de Peer Y."/>
            <person name="Proost S."/>
            <person name="Cook D.R."/>
            <person name="Meyers B.C."/>
            <person name="Spannagl M."/>
            <person name="Cheung F."/>
            <person name="De Mita S."/>
            <person name="Krishnakumar V."/>
            <person name="Gundlach H."/>
            <person name="Zhou S."/>
            <person name="Mudge J."/>
            <person name="Bharti A.K."/>
            <person name="Murray J.D."/>
            <person name="Naoumkina M.A."/>
            <person name="Rosen B."/>
            <person name="Silverstein K.A."/>
            <person name="Tang H."/>
            <person name="Rombauts S."/>
            <person name="Zhao P.X."/>
            <person name="Zhou P."/>
            <person name="Barbe V."/>
            <person name="Bardou P."/>
            <person name="Bechner M."/>
            <person name="Bellec A."/>
            <person name="Berger A."/>
            <person name="Berges H."/>
            <person name="Bidwell S."/>
            <person name="Bisseling T."/>
            <person name="Choisne N."/>
            <person name="Couloux A."/>
            <person name="Denny R."/>
            <person name="Deshpande S."/>
            <person name="Dai X."/>
            <person name="Doyle J.J."/>
            <person name="Dudez A.M."/>
            <person name="Farmer A.D."/>
            <person name="Fouteau S."/>
            <person name="Franken C."/>
            <person name="Gibelin C."/>
            <person name="Gish J."/>
            <person name="Goldstein S."/>
            <person name="Gonzalez A.J."/>
            <person name="Green P.J."/>
            <person name="Hallab A."/>
            <person name="Hartog M."/>
            <person name="Hua A."/>
            <person name="Humphray S.J."/>
            <person name="Jeong D.H."/>
            <person name="Jing Y."/>
            <person name="Jocker A."/>
            <person name="Kenton S.M."/>
            <person name="Kim D.J."/>
            <person name="Klee K."/>
            <person name="Lai H."/>
            <person name="Lang C."/>
            <person name="Lin S."/>
            <person name="Macmil S.L."/>
            <person name="Magdelenat G."/>
            <person name="Matthews L."/>
            <person name="McCorrison J."/>
            <person name="Monaghan E.L."/>
            <person name="Mun J.H."/>
            <person name="Najar F.Z."/>
            <person name="Nicholson C."/>
            <person name="Noirot C."/>
            <person name="O'Bleness M."/>
            <person name="Paule C.R."/>
            <person name="Poulain J."/>
            <person name="Prion F."/>
            <person name="Qin B."/>
            <person name="Qu C."/>
            <person name="Retzel E.F."/>
            <person name="Riddle C."/>
            <person name="Sallet E."/>
            <person name="Samain S."/>
            <person name="Samson N."/>
            <person name="Sanders I."/>
            <person name="Saurat O."/>
            <person name="Scarpelli C."/>
            <person name="Schiex T."/>
            <person name="Segurens B."/>
            <person name="Severin A.J."/>
            <person name="Sherrier D.J."/>
            <person name="Shi R."/>
            <person name="Sims S."/>
            <person name="Singer S.R."/>
            <person name="Sinharoy S."/>
            <person name="Sterck L."/>
            <person name="Viollet A."/>
            <person name="Wang B.B."/>
            <person name="Wang K."/>
            <person name="Wang M."/>
            <person name="Wang X."/>
            <person name="Warfsmann J."/>
            <person name="Weissenbach J."/>
            <person name="White D.D."/>
            <person name="White J.D."/>
            <person name="Wiley G.B."/>
            <person name="Wincker P."/>
            <person name="Xing Y."/>
            <person name="Yang L."/>
            <person name="Yao Z."/>
            <person name="Ying F."/>
            <person name="Zhai J."/>
            <person name="Zhou L."/>
            <person name="Zuber A."/>
            <person name="Denarie J."/>
            <person name="Dixon R.A."/>
            <person name="May G.D."/>
            <person name="Schwartz D.C."/>
            <person name="Rogers J."/>
            <person name="Quetier F."/>
            <person name="Town C.D."/>
            <person name="Roe B.A."/>
        </authorList>
    </citation>
    <scope>NUCLEOTIDE SEQUENCE [LARGE SCALE GENOMIC DNA]</scope>
    <source>
        <strain evidence="6">A17</strain>
        <strain evidence="8 9">cv. Jemalong A17</strain>
    </source>
</reference>
<dbReference type="InterPro" id="IPR017930">
    <property type="entry name" value="Myb_dom"/>
</dbReference>
<gene>
    <name evidence="8" type="primary">25491076</name>
    <name evidence="6" type="ordered locus">MTR_3g467090</name>
    <name evidence="7" type="ORF">MtrunA17_Chr3g0107471</name>
</gene>
<evidence type="ECO:0000313" key="6">
    <source>
        <dbReference type="EMBL" id="KEH34478.1"/>
    </source>
</evidence>
<protein>
    <submittedName>
        <fullName evidence="6">Myb-like DNA-binding domain protein</fullName>
    </submittedName>
    <submittedName>
        <fullName evidence="7">Putative transcription factor MYB-HB-like family</fullName>
    </submittedName>
</protein>
<evidence type="ECO:0000313" key="7">
    <source>
        <dbReference type="EMBL" id="RHN67873.1"/>
    </source>
</evidence>
<reference evidence="7" key="4">
    <citation type="journal article" date="2018" name="Nat. Plants">
        <title>Whole-genome landscape of Medicago truncatula symbiotic genes.</title>
        <authorList>
            <person name="Pecrix Y."/>
            <person name="Gamas P."/>
            <person name="Carrere S."/>
        </authorList>
    </citation>
    <scope>NUCLEOTIDE SEQUENCE</scope>
    <source>
        <tissue evidence="7">Leaves</tissue>
    </source>
</reference>
<feature type="region of interest" description="Disordered" evidence="3">
    <location>
        <begin position="220"/>
        <end position="299"/>
    </location>
</feature>
<dbReference type="GO" id="GO:0005634">
    <property type="term" value="C:nucleus"/>
    <property type="evidence" value="ECO:0007669"/>
    <property type="project" value="UniProtKB-SubCell"/>
</dbReference>
<keyword evidence="9" id="KW-1185">Reference proteome</keyword>
<dbReference type="HOGENOM" id="CLU_022973_0_0_1"/>
<dbReference type="SMART" id="SM00717">
    <property type="entry name" value="SANT"/>
    <property type="match status" value="1"/>
</dbReference>
<evidence type="ECO:0000256" key="2">
    <source>
        <dbReference type="ARBA" id="ARBA00023242"/>
    </source>
</evidence>
<evidence type="ECO:0000259" key="5">
    <source>
        <dbReference type="PROSITE" id="PS51294"/>
    </source>
</evidence>
<sequence>MNENISNWIMEFLLRNTTVPDPLIQKTLTLLPLSGADSRLKKTLLLRVLQTHILNASISEASLQILEHLEEIYRDDGVSISNAFQSAYCAVAVECTVKYLINSPEDPSGEYFSAVRRIWRGRRGSGLVSDGFVQWGEEIEGALWDVRVAERLVGLNTRRDAVIEVKRFLKEAWGSMGDSFLDLIAMVSKGNGLCPGGVCENAAEGSRRLLEGLGKAKANDDDVAMGENHGNRQLEENGLGGGMSRRRNGRLEGLGKEKMNDDENDNVNDIVDDSDDNDDETMMGENHGNEELEERVGTSVDANQEVEQRAGTSRMGDKGVCEIAEEGEDLRKRDGRLEGLGKEKMNDDGDDVNDNVDGDDGVELMDGNRGNEQLEARVRTSGMRDKEIRKDNGQLKRKHSALQTRHRGVKLSGDEEARPINFSTKYENLRSADVKKLRESLKSSSLELKALVKDPLPDALHTSEAVRSKLATKDINRRPASEKQSEHVDVRDSDACKTIVPYQPNDANFAKEPSVPCSSDRPNCSNGSRPNYSNDRRPNLMRRASYAQTYEWDDSIENLPQQSLPRRKKRKWTSLEEETLRAGVRMFGEGNWRTILDFYSTIFEYRNGVDLKDKWRNMMR</sequence>
<evidence type="ECO:0000256" key="3">
    <source>
        <dbReference type="SAM" id="MobiDB-lite"/>
    </source>
</evidence>
<feature type="region of interest" description="Disordered" evidence="3">
    <location>
        <begin position="504"/>
        <end position="537"/>
    </location>
</feature>
<feature type="compositionally biased region" description="Acidic residues" evidence="3">
    <location>
        <begin position="262"/>
        <end position="282"/>
    </location>
</feature>
<feature type="region of interest" description="Disordered" evidence="3">
    <location>
        <begin position="391"/>
        <end position="410"/>
    </location>
</feature>
<feature type="domain" description="Myb-like" evidence="4">
    <location>
        <begin position="564"/>
        <end position="619"/>
    </location>
</feature>